<keyword evidence="5 8" id="KW-0812">Transmembrane</keyword>
<feature type="transmembrane region" description="Helical" evidence="8">
    <location>
        <begin position="160"/>
        <end position="181"/>
    </location>
</feature>
<keyword evidence="6 8" id="KW-1133">Transmembrane helix</keyword>
<dbReference type="GO" id="GO:0005886">
    <property type="term" value="C:plasma membrane"/>
    <property type="evidence" value="ECO:0007669"/>
    <property type="project" value="UniProtKB-SubCell"/>
</dbReference>
<dbReference type="PANTHER" id="PTHR33508">
    <property type="entry name" value="UPF0056 MEMBRANE PROTEIN YHCE"/>
    <property type="match status" value="1"/>
</dbReference>
<evidence type="ECO:0000256" key="3">
    <source>
        <dbReference type="ARBA" id="ARBA00022475"/>
    </source>
</evidence>
<comment type="caution">
    <text evidence="8">Lacks conserved residue(s) required for the propagation of feature annotation.</text>
</comment>
<evidence type="ECO:0000313" key="10">
    <source>
        <dbReference type="Proteomes" id="UP000245212"/>
    </source>
</evidence>
<proteinExistence type="inferred from homology"/>
<dbReference type="NCBIfam" id="NF008228">
    <property type="entry name" value="PRK10995.1"/>
    <property type="match status" value="1"/>
</dbReference>
<keyword evidence="7 8" id="KW-0472">Membrane</keyword>
<evidence type="ECO:0000256" key="5">
    <source>
        <dbReference type="ARBA" id="ARBA00022692"/>
    </source>
</evidence>
<evidence type="ECO:0000256" key="1">
    <source>
        <dbReference type="ARBA" id="ARBA00004429"/>
    </source>
</evidence>
<dbReference type="EMBL" id="QETA01000005">
    <property type="protein sequence ID" value="PWF22069.1"/>
    <property type="molecule type" value="Genomic_DNA"/>
</dbReference>
<evidence type="ECO:0000256" key="8">
    <source>
        <dbReference type="RuleBase" id="RU362048"/>
    </source>
</evidence>
<keyword evidence="3" id="KW-1003">Cell membrane</keyword>
<dbReference type="Proteomes" id="UP000245212">
    <property type="component" value="Unassembled WGS sequence"/>
</dbReference>
<evidence type="ECO:0000256" key="7">
    <source>
        <dbReference type="ARBA" id="ARBA00023136"/>
    </source>
</evidence>
<organism evidence="9 10">
    <name type="scientific">Corticimicrobacter populi</name>
    <dbReference type="NCBI Taxonomy" id="2175229"/>
    <lineage>
        <taxon>Bacteria</taxon>
        <taxon>Pseudomonadati</taxon>
        <taxon>Pseudomonadota</taxon>
        <taxon>Betaproteobacteria</taxon>
        <taxon>Burkholderiales</taxon>
        <taxon>Alcaligenaceae</taxon>
        <taxon>Corticimicrobacter</taxon>
    </lineage>
</organism>
<accession>A0A2V1K0C3</accession>
<gene>
    <name evidence="9" type="ORF">DD235_11830</name>
</gene>
<name>A0A2V1K0C3_9BURK</name>
<feature type="transmembrane region" description="Helical" evidence="8">
    <location>
        <begin position="52"/>
        <end position="70"/>
    </location>
</feature>
<evidence type="ECO:0000256" key="6">
    <source>
        <dbReference type="ARBA" id="ARBA00022989"/>
    </source>
</evidence>
<evidence type="ECO:0000256" key="4">
    <source>
        <dbReference type="ARBA" id="ARBA00022519"/>
    </source>
</evidence>
<protein>
    <recommendedName>
        <fullName evidence="8">UPF0056 membrane protein</fullName>
    </recommendedName>
</protein>
<comment type="similarity">
    <text evidence="2 8">Belongs to the UPF0056 (MarC) family.</text>
</comment>
<dbReference type="RefSeq" id="WP_109062310.1">
    <property type="nucleotide sequence ID" value="NZ_QETA01000005.1"/>
</dbReference>
<sequence>MLKDLTDLVSLTGLGLLLMLPLSNPLTSMIMFLSLSRFIPYKERQAQVRQATLYVFMIMIVTFFGGHLIMQSFGISIPGMRIAGGLIVAFIGFTMLFPSSNTDLPEAQKTNETAMASANVPNIAFVPLAMPGTAGPGTIAMIVSVAATINGSDTKEYADWVLMVSPVIVFALLALLFWLCLSSAEKIVKFIGHNGVEAISRIMGFLLVCMAVQFVINGVQEIVTPTTAAPAAAF</sequence>
<dbReference type="NCBIfam" id="TIGR00427">
    <property type="entry name" value="NAAT family transporter"/>
    <property type="match status" value="1"/>
</dbReference>
<feature type="transmembrane region" description="Helical" evidence="8">
    <location>
        <begin position="82"/>
        <end position="100"/>
    </location>
</feature>
<keyword evidence="10" id="KW-1185">Reference proteome</keyword>
<keyword evidence="4" id="KW-0997">Cell inner membrane</keyword>
<reference evidence="10" key="1">
    <citation type="submission" date="2018-05" db="EMBL/GenBank/DDBJ databases">
        <authorList>
            <person name="Li Y."/>
        </authorList>
    </citation>
    <scope>NUCLEOTIDE SEQUENCE [LARGE SCALE GENOMIC DNA]</scope>
    <source>
        <strain evidence="10">3d-2-2</strain>
    </source>
</reference>
<dbReference type="Pfam" id="PF01914">
    <property type="entry name" value="MarC"/>
    <property type="match status" value="1"/>
</dbReference>
<dbReference type="AlphaFoldDB" id="A0A2V1K0C3"/>
<evidence type="ECO:0000313" key="9">
    <source>
        <dbReference type="EMBL" id="PWF22069.1"/>
    </source>
</evidence>
<dbReference type="InterPro" id="IPR002771">
    <property type="entry name" value="Multi_antbiot-R_MarC"/>
</dbReference>
<feature type="transmembrane region" description="Helical" evidence="8">
    <location>
        <begin position="202"/>
        <end position="220"/>
    </location>
</feature>
<dbReference type="PANTHER" id="PTHR33508:SF2">
    <property type="entry name" value="UPF0056 INNER MEMBRANE PROTEIN MARC"/>
    <property type="match status" value="1"/>
</dbReference>
<evidence type="ECO:0000256" key="2">
    <source>
        <dbReference type="ARBA" id="ARBA00009784"/>
    </source>
</evidence>
<comment type="caution">
    <text evidence="9">The sequence shown here is derived from an EMBL/GenBank/DDBJ whole genome shotgun (WGS) entry which is preliminary data.</text>
</comment>
<comment type="subcellular location">
    <subcellularLocation>
        <location evidence="1">Cell inner membrane</location>
        <topology evidence="1">Multi-pass membrane protein</topology>
    </subcellularLocation>
    <subcellularLocation>
        <location evidence="8">Cell membrane</location>
        <topology evidence="8">Multi-pass membrane protein</topology>
    </subcellularLocation>
</comment>